<evidence type="ECO:0008006" key="3">
    <source>
        <dbReference type="Google" id="ProtNLM"/>
    </source>
</evidence>
<comment type="caution">
    <text evidence="1">The sequence shown here is derived from an EMBL/GenBank/DDBJ whole genome shotgun (WGS) entry which is preliminary data.</text>
</comment>
<dbReference type="Proteomes" id="UP001597083">
    <property type="component" value="Unassembled WGS sequence"/>
</dbReference>
<reference evidence="2" key="1">
    <citation type="journal article" date="2019" name="Int. J. Syst. Evol. Microbiol.">
        <title>The Global Catalogue of Microorganisms (GCM) 10K type strain sequencing project: providing services to taxonomists for standard genome sequencing and annotation.</title>
        <authorList>
            <consortium name="The Broad Institute Genomics Platform"/>
            <consortium name="The Broad Institute Genome Sequencing Center for Infectious Disease"/>
            <person name="Wu L."/>
            <person name="Ma J."/>
        </authorList>
    </citation>
    <scope>NUCLEOTIDE SEQUENCE [LARGE SCALE GENOMIC DNA]</scope>
    <source>
        <strain evidence="2">JCM 31696</strain>
    </source>
</reference>
<gene>
    <name evidence="1" type="ORF">ACFQ07_04580</name>
</gene>
<accession>A0ABW3CAI6</accession>
<dbReference type="InterPro" id="IPR011989">
    <property type="entry name" value="ARM-like"/>
</dbReference>
<proteinExistence type="predicted"/>
<dbReference type="EMBL" id="JBHTIR010000513">
    <property type="protein sequence ID" value="MFD0851480.1"/>
    <property type="molecule type" value="Genomic_DNA"/>
</dbReference>
<evidence type="ECO:0000313" key="2">
    <source>
        <dbReference type="Proteomes" id="UP001597083"/>
    </source>
</evidence>
<keyword evidence="2" id="KW-1185">Reference proteome</keyword>
<feature type="non-terminal residue" evidence="1">
    <location>
        <position position="1"/>
    </location>
</feature>
<protein>
    <recommendedName>
        <fullName evidence="3">HEAT repeat domain-containing protein</fullName>
    </recommendedName>
</protein>
<organism evidence="1 2">
    <name type="scientific">Actinomadura adrarensis</name>
    <dbReference type="NCBI Taxonomy" id="1819600"/>
    <lineage>
        <taxon>Bacteria</taxon>
        <taxon>Bacillati</taxon>
        <taxon>Actinomycetota</taxon>
        <taxon>Actinomycetes</taxon>
        <taxon>Streptosporangiales</taxon>
        <taxon>Thermomonosporaceae</taxon>
        <taxon>Actinomadura</taxon>
    </lineage>
</organism>
<sequence length="64" mass="7224">IVERIESTLTDADARVRYASVFAASYTRYETFVPTLRAIAGKDEEAFLRERATTTLRVLDAVKV</sequence>
<evidence type="ECO:0000313" key="1">
    <source>
        <dbReference type="EMBL" id="MFD0851480.1"/>
    </source>
</evidence>
<dbReference type="Gene3D" id="1.25.10.10">
    <property type="entry name" value="Leucine-rich Repeat Variant"/>
    <property type="match status" value="1"/>
</dbReference>
<name>A0ABW3CAI6_9ACTN</name>